<gene>
    <name evidence="2" type="ORF">B0H17DRAFT_37165</name>
</gene>
<organism evidence="2 3">
    <name type="scientific">Mycena rosella</name>
    <name type="common">Pink bonnet</name>
    <name type="synonym">Agaricus rosellus</name>
    <dbReference type="NCBI Taxonomy" id="1033263"/>
    <lineage>
        <taxon>Eukaryota</taxon>
        <taxon>Fungi</taxon>
        <taxon>Dikarya</taxon>
        <taxon>Basidiomycota</taxon>
        <taxon>Agaricomycotina</taxon>
        <taxon>Agaricomycetes</taxon>
        <taxon>Agaricomycetidae</taxon>
        <taxon>Agaricales</taxon>
        <taxon>Marasmiineae</taxon>
        <taxon>Mycenaceae</taxon>
        <taxon>Mycena</taxon>
    </lineage>
</organism>
<keyword evidence="3" id="KW-1185">Reference proteome</keyword>
<protein>
    <recommendedName>
        <fullName evidence="4">Secreted protein</fullName>
    </recommendedName>
</protein>
<evidence type="ECO:0000313" key="3">
    <source>
        <dbReference type="Proteomes" id="UP001221757"/>
    </source>
</evidence>
<evidence type="ECO:0000313" key="2">
    <source>
        <dbReference type="EMBL" id="KAJ7683346.1"/>
    </source>
</evidence>
<accession>A0AAD7D7M3</accession>
<dbReference type="EMBL" id="JARKIE010000109">
    <property type="protein sequence ID" value="KAJ7683346.1"/>
    <property type="molecule type" value="Genomic_DNA"/>
</dbReference>
<keyword evidence="1" id="KW-0732">Signal</keyword>
<feature type="chain" id="PRO_5042253755" description="Secreted protein" evidence="1">
    <location>
        <begin position="19"/>
        <end position="140"/>
    </location>
</feature>
<name>A0AAD7D7M3_MYCRO</name>
<dbReference type="Proteomes" id="UP001221757">
    <property type="component" value="Unassembled WGS sequence"/>
</dbReference>
<evidence type="ECO:0008006" key="4">
    <source>
        <dbReference type="Google" id="ProtNLM"/>
    </source>
</evidence>
<comment type="caution">
    <text evidence="2">The sequence shown here is derived from an EMBL/GenBank/DDBJ whole genome shotgun (WGS) entry which is preliminary data.</text>
</comment>
<evidence type="ECO:0000256" key="1">
    <source>
        <dbReference type="SAM" id="SignalP"/>
    </source>
</evidence>
<proteinExistence type="predicted"/>
<dbReference type="AlphaFoldDB" id="A0AAD7D7M3"/>
<sequence>MAVYLHAVFLSCLYLCRGIGFGISTQSKSLCGPVSADQRVKHRKWTHLVESTGSFEDVSSSLAANIRVAHANPASKEKCSLSYRGIAVRRKSRDRTCKRASQQQGKGRVTIEEKRVFSSCYLTTLGDDAQCGKVSVQRNI</sequence>
<feature type="signal peptide" evidence="1">
    <location>
        <begin position="1"/>
        <end position="18"/>
    </location>
</feature>
<reference evidence="2" key="1">
    <citation type="submission" date="2023-03" db="EMBL/GenBank/DDBJ databases">
        <title>Massive genome expansion in bonnet fungi (Mycena s.s.) driven by repeated elements and novel gene families across ecological guilds.</title>
        <authorList>
            <consortium name="Lawrence Berkeley National Laboratory"/>
            <person name="Harder C.B."/>
            <person name="Miyauchi S."/>
            <person name="Viragh M."/>
            <person name="Kuo A."/>
            <person name="Thoen E."/>
            <person name="Andreopoulos B."/>
            <person name="Lu D."/>
            <person name="Skrede I."/>
            <person name="Drula E."/>
            <person name="Henrissat B."/>
            <person name="Morin E."/>
            <person name="Kohler A."/>
            <person name="Barry K."/>
            <person name="LaButti K."/>
            <person name="Morin E."/>
            <person name="Salamov A."/>
            <person name="Lipzen A."/>
            <person name="Mereny Z."/>
            <person name="Hegedus B."/>
            <person name="Baldrian P."/>
            <person name="Stursova M."/>
            <person name="Weitz H."/>
            <person name="Taylor A."/>
            <person name="Grigoriev I.V."/>
            <person name="Nagy L.G."/>
            <person name="Martin F."/>
            <person name="Kauserud H."/>
        </authorList>
    </citation>
    <scope>NUCLEOTIDE SEQUENCE</scope>
    <source>
        <strain evidence="2">CBHHK067</strain>
    </source>
</reference>